<reference evidence="3 4" key="1">
    <citation type="journal article" date="2012" name="PLoS ONE">
        <title>Genomic Analysis of Pseudomonas putida Phage tf with Localized Single-Strand DNA Interruptions.</title>
        <authorList>
            <person name="Glukhov A.S."/>
            <person name="Krutilina A.I."/>
            <person name="Shlyapnikov M.G."/>
            <person name="Severinov K."/>
            <person name="Lavysh D."/>
            <person name="Kochetkov V.V."/>
            <person name="McGrath J.W."/>
            <person name="de Leeuwe C."/>
            <person name="Shaburova O.V."/>
            <person name="Krylov V.N."/>
            <person name="Akulenko N.V."/>
            <person name="Kulakov L.A."/>
        </authorList>
    </citation>
    <scope>NUCLEOTIDE SEQUENCE [LARGE SCALE GENOMIC DNA]</scope>
</reference>
<proteinExistence type="predicted"/>
<dbReference type="OrthoDB" id="719at10239"/>
<evidence type="ECO:0000313" key="4">
    <source>
        <dbReference type="Proteomes" id="UP000002867"/>
    </source>
</evidence>
<evidence type="ECO:0000256" key="2">
    <source>
        <dbReference type="SAM" id="MobiDB-lite"/>
    </source>
</evidence>
<organism evidence="3 4">
    <name type="scientific">Pseudomonas phage tf</name>
    <dbReference type="NCBI Taxonomy" id="1114179"/>
    <lineage>
        <taxon>Viruses</taxon>
        <taxon>Duplodnaviria</taxon>
        <taxon>Heunggongvirae</taxon>
        <taxon>Uroviricota</taxon>
        <taxon>Caudoviricetes</taxon>
        <taxon>Krylovvirus</taxon>
        <taxon>Krylovvirus tf</taxon>
    </lineage>
</organism>
<feature type="compositionally biased region" description="Low complexity" evidence="2">
    <location>
        <begin position="582"/>
        <end position="591"/>
    </location>
</feature>
<feature type="compositionally biased region" description="Basic and acidic residues" evidence="2">
    <location>
        <begin position="592"/>
        <end position="601"/>
    </location>
</feature>
<feature type="region of interest" description="Disordered" evidence="2">
    <location>
        <begin position="685"/>
        <end position="706"/>
    </location>
</feature>
<evidence type="ECO:0000313" key="3">
    <source>
        <dbReference type="EMBL" id="CCE60822.1"/>
    </source>
</evidence>
<dbReference type="GeneID" id="12979179"/>
<dbReference type="EMBL" id="HE611333">
    <property type="protein sequence ID" value="CCE60822.1"/>
    <property type="molecule type" value="Genomic_DNA"/>
</dbReference>
<accession>I2FLT8</accession>
<dbReference type="InterPro" id="IPR056909">
    <property type="entry name" value="SU10_portal"/>
</dbReference>
<protein>
    <submittedName>
        <fullName evidence="3">Portal protein</fullName>
    </submittedName>
</protein>
<gene>
    <name evidence="3" type="ORF">tf_69</name>
</gene>
<evidence type="ECO:0000256" key="1">
    <source>
        <dbReference type="SAM" id="Coils"/>
    </source>
</evidence>
<keyword evidence="1" id="KW-0175">Coiled coil</keyword>
<feature type="region of interest" description="Disordered" evidence="2">
    <location>
        <begin position="575"/>
        <end position="601"/>
    </location>
</feature>
<sequence length="706" mass="80474">MARSKKIKPMDDTEVLSYVEHWLNDSLDFSSSELSHQRAESMRYYYGQPFGNEQDGKSRVVTRDVQETVDWIMPSLMKVFTSGGQVVKYEPETADDVAQAEQETEYVNHLFTKKNDGFKLMYDWFQDALLAKTGVMKVYVEDEVTPTFDIYDGLTEDQVIEILSEEGTEALARTDNGDGTFALKVKKEKVRRRIKVACVEPENFLIERTAQSVESAQFVCHREEKTVSELREMGVPEDIIEQMPFDSYDWADSSPEKLARESFDGTGQFQYSSAELHESGRRIWVNDCYVNLDVDGDGFAELRNIVFVGNHIVFNEPYDVKPFAVINSHRIAHKFHGMSIYDKIHDIQEIRSTLMRNIMDNIYRNNNGRYSVLEGQVNMDDLLSNEAAGVVRVRSQEAIKPLTVPQLTTDAYNMLDRLEGDRAKRTGVSDQSRGLDGNTLHSNQAAMSVNQVMTAAEQQIDLIARMFAETGVRDLFQLLHDFAIKYQDQEEVFRLRGEFVKVTPADWRSRTELTVTVGIGNMNKDQQLMHLMRMFEQAQAVIAGGGMGILVTEKNIYNLLKEMAENAGYKDVSKYWTDPDSPEAQKAAQQKAEADAKPKPEDIKAQADLQRAQADAMAKQAEAQAKQLEYQVKMAEIELKKQEATIKLREITIKEQQMQLDREKFAWERARDEAEFVLEQEQRRAAALGDGKVPQTKKPSKAPVNS</sequence>
<dbReference type="KEGG" id="vg:12979179"/>
<dbReference type="Pfam" id="PF23899">
    <property type="entry name" value="SU10_portal"/>
    <property type="match status" value="1"/>
</dbReference>
<keyword evidence="4" id="KW-1185">Reference proteome</keyword>
<feature type="coiled-coil region" evidence="1">
    <location>
        <begin position="604"/>
        <end position="654"/>
    </location>
</feature>
<dbReference type="Proteomes" id="UP000002867">
    <property type="component" value="Segment"/>
</dbReference>
<dbReference type="RefSeq" id="YP_006382527.1">
    <property type="nucleotide sequence ID" value="NC_017971.2"/>
</dbReference>
<name>I2FLT8_9CAUD</name>